<dbReference type="OrthoDB" id="8737820at2"/>
<proteinExistence type="predicted"/>
<comment type="caution">
    <text evidence="2">The sequence shown here is derived from an EMBL/GenBank/DDBJ whole genome shotgun (WGS) entry which is preliminary data.</text>
</comment>
<keyword evidence="3" id="KW-1185">Reference proteome</keyword>
<dbReference type="InterPro" id="IPR026444">
    <property type="entry name" value="Secre_tail"/>
</dbReference>
<protein>
    <submittedName>
        <fullName evidence="2">T9SS C-terminal target domain-containing protein</fullName>
    </submittedName>
</protein>
<reference evidence="2 3" key="1">
    <citation type="submission" date="2018-11" db="EMBL/GenBank/DDBJ databases">
        <title>Parancylomarina longa gen. nov., sp. nov., isolated from sediments of southern Okinawa.</title>
        <authorList>
            <person name="Fu T."/>
        </authorList>
    </citation>
    <scope>NUCLEOTIDE SEQUENCE [LARGE SCALE GENOMIC DNA]</scope>
    <source>
        <strain evidence="2 3">T3-2 S1-C</strain>
    </source>
</reference>
<sequence>MARADRGNFIRFAVTPVAQTGELLQGQKVYSAYSDEIAYSTGIDDVLNQQLRFYPNPVRDILYLENLNQVKQIQLFDLSGRAVLAVQTPNNSVNLNMNALKNGMYILVFELEDGSRLSKKILKQ</sequence>
<name>A0A434AYM2_9BACT</name>
<dbReference type="Pfam" id="PF18962">
    <property type="entry name" value="Por_Secre_tail"/>
    <property type="match status" value="1"/>
</dbReference>
<organism evidence="2 3">
    <name type="scientific">Ancylomarina longa</name>
    <dbReference type="NCBI Taxonomy" id="2487017"/>
    <lineage>
        <taxon>Bacteria</taxon>
        <taxon>Pseudomonadati</taxon>
        <taxon>Bacteroidota</taxon>
        <taxon>Bacteroidia</taxon>
        <taxon>Marinilabiliales</taxon>
        <taxon>Marinifilaceae</taxon>
        <taxon>Ancylomarina</taxon>
    </lineage>
</organism>
<feature type="domain" description="Secretion system C-terminal sorting" evidence="1">
    <location>
        <begin position="54"/>
        <end position="121"/>
    </location>
</feature>
<evidence type="ECO:0000313" key="2">
    <source>
        <dbReference type="EMBL" id="RUT79668.1"/>
    </source>
</evidence>
<gene>
    <name evidence="2" type="ORF">DLK05_02990</name>
</gene>
<evidence type="ECO:0000313" key="3">
    <source>
        <dbReference type="Proteomes" id="UP000282985"/>
    </source>
</evidence>
<dbReference type="AlphaFoldDB" id="A0A434AYM2"/>
<dbReference type="RefSeq" id="WP_127342489.1">
    <property type="nucleotide sequence ID" value="NZ_RJJX01000002.1"/>
</dbReference>
<evidence type="ECO:0000259" key="1">
    <source>
        <dbReference type="Pfam" id="PF18962"/>
    </source>
</evidence>
<accession>A0A434AYM2</accession>
<dbReference type="Proteomes" id="UP000282985">
    <property type="component" value="Unassembled WGS sequence"/>
</dbReference>
<dbReference type="NCBIfam" id="TIGR04183">
    <property type="entry name" value="Por_Secre_tail"/>
    <property type="match status" value="1"/>
</dbReference>
<dbReference type="EMBL" id="RJJX01000002">
    <property type="protein sequence ID" value="RUT79668.1"/>
    <property type="molecule type" value="Genomic_DNA"/>
</dbReference>